<evidence type="ECO:0000259" key="2">
    <source>
        <dbReference type="PROSITE" id="PS50041"/>
    </source>
</evidence>
<dbReference type="InterPro" id="IPR016187">
    <property type="entry name" value="CTDL_fold"/>
</dbReference>
<reference evidence="3 4" key="1">
    <citation type="submission" date="2023-11" db="EMBL/GenBank/DDBJ databases">
        <authorList>
            <person name="Hedman E."/>
            <person name="Englund M."/>
            <person name="Stromberg M."/>
            <person name="Nyberg Akerstrom W."/>
            <person name="Nylinder S."/>
            <person name="Jareborg N."/>
            <person name="Kallberg Y."/>
            <person name="Kronander E."/>
        </authorList>
    </citation>
    <scope>NUCLEOTIDE SEQUENCE [LARGE SCALE GENOMIC DNA]</scope>
</reference>
<dbReference type="PROSITE" id="PS00615">
    <property type="entry name" value="C_TYPE_LECTIN_1"/>
    <property type="match status" value="1"/>
</dbReference>
<comment type="caution">
    <text evidence="3">The sequence shown here is derived from an EMBL/GenBank/DDBJ whole genome shotgun (WGS) entry which is preliminary data.</text>
</comment>
<sequence length="122" mass="13932">MVCASEGGHLAIINSYVEAQILKELFAKYPEHEISARHKNLAHVGFYDWGERGVWSTIHGQSLREAGYESWAKGQPDNATDGEYCGGMFRDALLDDIWCYHTAPFICEKKPESLFHYNYDNN</sequence>
<protein>
    <recommendedName>
        <fullName evidence="2">C-type lectin domain-containing protein</fullName>
    </recommendedName>
</protein>
<organism evidence="3 4">
    <name type="scientific">Parnassius mnemosyne</name>
    <name type="common">clouded apollo</name>
    <dbReference type="NCBI Taxonomy" id="213953"/>
    <lineage>
        <taxon>Eukaryota</taxon>
        <taxon>Metazoa</taxon>
        <taxon>Ecdysozoa</taxon>
        <taxon>Arthropoda</taxon>
        <taxon>Hexapoda</taxon>
        <taxon>Insecta</taxon>
        <taxon>Pterygota</taxon>
        <taxon>Neoptera</taxon>
        <taxon>Endopterygota</taxon>
        <taxon>Lepidoptera</taxon>
        <taxon>Glossata</taxon>
        <taxon>Ditrysia</taxon>
        <taxon>Papilionoidea</taxon>
        <taxon>Papilionidae</taxon>
        <taxon>Parnassiinae</taxon>
        <taxon>Parnassini</taxon>
        <taxon>Parnassius</taxon>
        <taxon>Driopa</taxon>
    </lineage>
</organism>
<dbReference type="PROSITE" id="PS50041">
    <property type="entry name" value="C_TYPE_LECTIN_2"/>
    <property type="match status" value="1"/>
</dbReference>
<evidence type="ECO:0000313" key="4">
    <source>
        <dbReference type="Proteomes" id="UP001314205"/>
    </source>
</evidence>
<name>A0AAV1LND4_9NEOP</name>
<dbReference type="InterPro" id="IPR018378">
    <property type="entry name" value="C-type_lectin_CS"/>
</dbReference>
<evidence type="ECO:0000313" key="3">
    <source>
        <dbReference type="EMBL" id="CAK1595729.1"/>
    </source>
</evidence>
<gene>
    <name evidence="3" type="ORF">PARMNEM_LOCUS15163</name>
</gene>
<dbReference type="Gene3D" id="3.10.100.10">
    <property type="entry name" value="Mannose-Binding Protein A, subunit A"/>
    <property type="match status" value="1"/>
</dbReference>
<dbReference type="Pfam" id="PF00059">
    <property type="entry name" value="Lectin_C"/>
    <property type="match status" value="1"/>
</dbReference>
<dbReference type="InterPro" id="IPR050111">
    <property type="entry name" value="C-type_lectin/snaclec_domain"/>
</dbReference>
<dbReference type="AlphaFoldDB" id="A0AAV1LND4"/>
<dbReference type="Proteomes" id="UP001314205">
    <property type="component" value="Unassembled WGS sequence"/>
</dbReference>
<keyword evidence="1" id="KW-1015">Disulfide bond</keyword>
<dbReference type="InterPro" id="IPR001304">
    <property type="entry name" value="C-type_lectin-like"/>
</dbReference>
<dbReference type="CDD" id="cd00037">
    <property type="entry name" value="CLECT"/>
    <property type="match status" value="1"/>
</dbReference>
<dbReference type="SUPFAM" id="SSF56436">
    <property type="entry name" value="C-type lectin-like"/>
    <property type="match status" value="1"/>
</dbReference>
<accession>A0AAV1LND4</accession>
<evidence type="ECO:0000256" key="1">
    <source>
        <dbReference type="ARBA" id="ARBA00023157"/>
    </source>
</evidence>
<dbReference type="PANTHER" id="PTHR22803">
    <property type="entry name" value="MANNOSE, PHOSPHOLIPASE, LECTIN RECEPTOR RELATED"/>
    <property type="match status" value="1"/>
</dbReference>
<keyword evidence="4" id="KW-1185">Reference proteome</keyword>
<dbReference type="EMBL" id="CAVLGL010000093">
    <property type="protein sequence ID" value="CAK1595729.1"/>
    <property type="molecule type" value="Genomic_DNA"/>
</dbReference>
<dbReference type="InterPro" id="IPR016186">
    <property type="entry name" value="C-type_lectin-like/link_sf"/>
</dbReference>
<feature type="domain" description="C-type lectin" evidence="2">
    <location>
        <begin position="1"/>
        <end position="108"/>
    </location>
</feature>
<proteinExistence type="predicted"/>